<dbReference type="PROSITE" id="PS00379">
    <property type="entry name" value="CDP_ALCOHOL_P_TRANSF"/>
    <property type="match status" value="1"/>
</dbReference>
<evidence type="ECO:0000256" key="9">
    <source>
        <dbReference type="ARBA" id="ARBA00023209"/>
    </source>
</evidence>
<dbReference type="Gene3D" id="1.20.120.1760">
    <property type="match status" value="1"/>
</dbReference>
<comment type="similarity">
    <text evidence="2 11">Belongs to the CDP-alcohol phosphatidyltransferase class-I family.</text>
</comment>
<feature type="transmembrane region" description="Helical" evidence="12">
    <location>
        <begin position="125"/>
        <end position="155"/>
    </location>
</feature>
<protein>
    <submittedName>
        <fullName evidence="13">CDP-diacylglycerol--glycerol-3-phosphate 3-phosphatidyltransferase</fullName>
    </submittedName>
</protein>
<keyword evidence="7" id="KW-0443">Lipid metabolism</keyword>
<keyword evidence="4 11" id="KW-0808">Transferase</keyword>
<dbReference type="RefSeq" id="WP_244157712.1">
    <property type="nucleotide sequence ID" value="NZ_CBCSKY010000026.1"/>
</dbReference>
<dbReference type="InterPro" id="IPR000462">
    <property type="entry name" value="CDP-OH_P_trans"/>
</dbReference>
<evidence type="ECO:0000256" key="1">
    <source>
        <dbReference type="ARBA" id="ARBA00004141"/>
    </source>
</evidence>
<dbReference type="Pfam" id="PF01066">
    <property type="entry name" value="CDP-OH_P_transf"/>
    <property type="match status" value="1"/>
</dbReference>
<evidence type="ECO:0000256" key="10">
    <source>
        <dbReference type="ARBA" id="ARBA00023264"/>
    </source>
</evidence>
<keyword evidence="10" id="KW-1208">Phospholipid metabolism</keyword>
<keyword evidence="14" id="KW-1185">Reference proteome</keyword>
<evidence type="ECO:0000256" key="12">
    <source>
        <dbReference type="SAM" id="Phobius"/>
    </source>
</evidence>
<evidence type="ECO:0000256" key="6">
    <source>
        <dbReference type="ARBA" id="ARBA00022989"/>
    </source>
</evidence>
<dbReference type="AlphaFoldDB" id="A0A1G8T8V5"/>
<evidence type="ECO:0000313" key="14">
    <source>
        <dbReference type="Proteomes" id="UP000199050"/>
    </source>
</evidence>
<evidence type="ECO:0000256" key="4">
    <source>
        <dbReference type="ARBA" id="ARBA00022679"/>
    </source>
</evidence>
<dbReference type="STRING" id="1174501.SAMN05216192_11641"/>
<comment type="subcellular location">
    <subcellularLocation>
        <location evidence="1">Membrane</location>
        <topology evidence="1">Multi-pass membrane protein</topology>
    </subcellularLocation>
</comment>
<dbReference type="InterPro" id="IPR048254">
    <property type="entry name" value="CDP_ALCOHOL_P_TRANSF_CS"/>
</dbReference>
<keyword evidence="8 12" id="KW-0472">Membrane</keyword>
<proteinExistence type="inferred from homology"/>
<name>A0A1G8T8V5_9BACL</name>
<dbReference type="EMBL" id="FNDX01000016">
    <property type="protein sequence ID" value="SDJ37864.1"/>
    <property type="molecule type" value="Genomic_DNA"/>
</dbReference>
<dbReference type="Proteomes" id="UP000199050">
    <property type="component" value="Unassembled WGS sequence"/>
</dbReference>
<evidence type="ECO:0000256" key="8">
    <source>
        <dbReference type="ARBA" id="ARBA00023136"/>
    </source>
</evidence>
<evidence type="ECO:0000256" key="7">
    <source>
        <dbReference type="ARBA" id="ARBA00023098"/>
    </source>
</evidence>
<gene>
    <name evidence="13" type="ORF">SAMN05216192_11641</name>
</gene>
<dbReference type="PANTHER" id="PTHR14269">
    <property type="entry name" value="CDP-DIACYLGLYCEROL--GLYCEROL-3-PHOSPHATE 3-PHOSPHATIDYLTRANSFERASE-RELATED"/>
    <property type="match status" value="1"/>
</dbReference>
<evidence type="ECO:0000256" key="2">
    <source>
        <dbReference type="ARBA" id="ARBA00010441"/>
    </source>
</evidence>
<evidence type="ECO:0000256" key="5">
    <source>
        <dbReference type="ARBA" id="ARBA00022692"/>
    </source>
</evidence>
<keyword evidence="3" id="KW-0444">Lipid biosynthesis</keyword>
<dbReference type="InterPro" id="IPR043130">
    <property type="entry name" value="CDP-OH_PTrfase_TM_dom"/>
</dbReference>
<evidence type="ECO:0000313" key="13">
    <source>
        <dbReference type="EMBL" id="SDJ37864.1"/>
    </source>
</evidence>
<dbReference type="GO" id="GO:0016020">
    <property type="term" value="C:membrane"/>
    <property type="evidence" value="ECO:0007669"/>
    <property type="project" value="UniProtKB-SubCell"/>
</dbReference>
<organism evidence="13 14">
    <name type="scientific">Paenibacillus typhae</name>
    <dbReference type="NCBI Taxonomy" id="1174501"/>
    <lineage>
        <taxon>Bacteria</taxon>
        <taxon>Bacillati</taxon>
        <taxon>Bacillota</taxon>
        <taxon>Bacilli</taxon>
        <taxon>Bacillales</taxon>
        <taxon>Paenibacillaceae</taxon>
        <taxon>Paenibacillus</taxon>
    </lineage>
</organism>
<reference evidence="14" key="1">
    <citation type="submission" date="2016-10" db="EMBL/GenBank/DDBJ databases">
        <authorList>
            <person name="Varghese N."/>
            <person name="Submissions S."/>
        </authorList>
    </citation>
    <scope>NUCLEOTIDE SEQUENCE [LARGE SCALE GENOMIC DNA]</scope>
    <source>
        <strain evidence="14">CGMCC 1.11012</strain>
    </source>
</reference>
<sequence length="178" mass="19632">MIRHLPNALTVMRIIGSLSLLFAEPLSGMFLTIYTLCGATDVLDGYIARKTNSASEAGASLDSVADVFFIGVLLLVFLPLLQLSAWIICWIAGIAVIRTASLLTGWVRYRALAFIHTYANKATGLLLFCFPFLYTLLGLAVTASLLCFAASLSALEELAINCRSQELNRDTRYFQWKR</sequence>
<evidence type="ECO:0000256" key="11">
    <source>
        <dbReference type="RuleBase" id="RU003750"/>
    </source>
</evidence>
<dbReference type="InterPro" id="IPR050324">
    <property type="entry name" value="CDP-alcohol_PTase-I"/>
</dbReference>
<dbReference type="GO" id="GO:0008654">
    <property type="term" value="P:phospholipid biosynthetic process"/>
    <property type="evidence" value="ECO:0007669"/>
    <property type="project" value="UniProtKB-KW"/>
</dbReference>
<dbReference type="GO" id="GO:0016780">
    <property type="term" value="F:phosphotransferase activity, for other substituted phosphate groups"/>
    <property type="evidence" value="ECO:0007669"/>
    <property type="project" value="InterPro"/>
</dbReference>
<keyword evidence="6 12" id="KW-1133">Transmembrane helix</keyword>
<evidence type="ECO:0000256" key="3">
    <source>
        <dbReference type="ARBA" id="ARBA00022516"/>
    </source>
</evidence>
<keyword evidence="9" id="KW-0594">Phospholipid biosynthesis</keyword>
<accession>A0A1G8T8V5</accession>
<keyword evidence="5 12" id="KW-0812">Transmembrane</keyword>